<feature type="domain" description="Carbohydrate kinase PfkB" evidence="1">
    <location>
        <begin position="180"/>
        <end position="316"/>
    </location>
</feature>
<dbReference type="STRING" id="357750.A0A2S6BR94"/>
<dbReference type="AlphaFoldDB" id="A0A2S6BR94"/>
<evidence type="ECO:0000259" key="1">
    <source>
        <dbReference type="Pfam" id="PF00294"/>
    </source>
</evidence>
<evidence type="ECO:0000313" key="3">
    <source>
        <dbReference type="Proteomes" id="UP000237631"/>
    </source>
</evidence>
<gene>
    <name evidence="2" type="ORF">CBER1_04734</name>
</gene>
<organism evidence="2 3">
    <name type="scientific">Cercospora berteroae</name>
    <dbReference type="NCBI Taxonomy" id="357750"/>
    <lineage>
        <taxon>Eukaryota</taxon>
        <taxon>Fungi</taxon>
        <taxon>Dikarya</taxon>
        <taxon>Ascomycota</taxon>
        <taxon>Pezizomycotina</taxon>
        <taxon>Dothideomycetes</taxon>
        <taxon>Dothideomycetidae</taxon>
        <taxon>Mycosphaerellales</taxon>
        <taxon>Mycosphaerellaceae</taxon>
        <taxon>Cercospora</taxon>
    </lineage>
</organism>
<keyword evidence="3" id="KW-1185">Reference proteome</keyword>
<dbReference type="SUPFAM" id="SSF53613">
    <property type="entry name" value="Ribokinase-like"/>
    <property type="match status" value="1"/>
</dbReference>
<sequence length="351" mass="38420">MPVASSNSLEQQVEGPRFVALGGVWLDEIRKGGKTVREDIVGGSVTFATLGARLFSPKDPANICLVLLEGAGFPGDVIHLFQSWRVDLILLTREEVPTARGIVHYGASESERYYERLTPPLNTSPDDLEQSVVRHARCFHFFEVPATLSESVSKILDARRSQHDLERPLLIWEPQAKSCSPESLEEHLLAAATIDAFSPNHMELASFFGDGSDPEFDRRRIEAQAARFVQAGIGSGNGCAVIRCAEHGCLIMSRTIPPIWLPAYHSSGSQSVINTTGAGNAFLGAFAIGYQETGSYAEAGKYGAVAASFVVEQVGLPTLTSEDVRELWNGESAEHRLEEYRRRCEVVEAWS</sequence>
<dbReference type="InterPro" id="IPR011611">
    <property type="entry name" value="PfkB_dom"/>
</dbReference>
<dbReference type="PANTHER" id="PTHR47098">
    <property type="entry name" value="PROTEIN MAK32"/>
    <property type="match status" value="1"/>
</dbReference>
<accession>A0A2S6BR94</accession>
<dbReference type="PANTHER" id="PTHR47098:SF1">
    <property type="entry name" value="PFKB FAMILY CARBOHYDRATE KINASE SUPERFAMILY (AFU_ORTHOLOGUE AFUA_4G09500)"/>
    <property type="match status" value="1"/>
</dbReference>
<dbReference type="Gene3D" id="3.40.1190.20">
    <property type="match status" value="1"/>
</dbReference>
<protein>
    <recommendedName>
        <fullName evidence="1">Carbohydrate kinase PfkB domain-containing protein</fullName>
    </recommendedName>
</protein>
<proteinExistence type="predicted"/>
<dbReference type="Pfam" id="PF00294">
    <property type="entry name" value="PfkB"/>
    <property type="match status" value="1"/>
</dbReference>
<comment type="caution">
    <text evidence="2">The sequence shown here is derived from an EMBL/GenBank/DDBJ whole genome shotgun (WGS) entry which is preliminary data.</text>
</comment>
<dbReference type="InterPro" id="IPR029056">
    <property type="entry name" value="Ribokinase-like"/>
</dbReference>
<dbReference type="Proteomes" id="UP000237631">
    <property type="component" value="Unassembled WGS sequence"/>
</dbReference>
<reference evidence="3" key="1">
    <citation type="journal article" date="2017" name="bioRxiv">
        <title>Conservation of a gene cluster reveals novel cercosporin biosynthetic mechanisms and extends production to the genus Colletotrichum.</title>
        <authorList>
            <person name="de Jonge R."/>
            <person name="Ebert M.K."/>
            <person name="Huitt-Roehl C.R."/>
            <person name="Pal P."/>
            <person name="Suttle J.C."/>
            <person name="Spanner R.E."/>
            <person name="Neubauer J.D."/>
            <person name="Jurick W.M.II."/>
            <person name="Stott K.A."/>
            <person name="Secor G.A."/>
            <person name="Thomma B.P.H.J."/>
            <person name="Van de Peer Y."/>
            <person name="Townsend C.A."/>
            <person name="Bolton M.D."/>
        </authorList>
    </citation>
    <scope>NUCLEOTIDE SEQUENCE [LARGE SCALE GENOMIC DNA]</scope>
    <source>
        <strain evidence="3">CBS538.71</strain>
    </source>
</reference>
<dbReference type="OrthoDB" id="497927at2759"/>
<name>A0A2S6BR94_9PEZI</name>
<evidence type="ECO:0000313" key="2">
    <source>
        <dbReference type="EMBL" id="PPJ49986.1"/>
    </source>
</evidence>
<dbReference type="EMBL" id="PNEN01001795">
    <property type="protein sequence ID" value="PPJ49986.1"/>
    <property type="molecule type" value="Genomic_DNA"/>
</dbReference>